<evidence type="ECO:0000256" key="8">
    <source>
        <dbReference type="ARBA" id="ARBA00023136"/>
    </source>
</evidence>
<comment type="caution">
    <text evidence="14">The sequence shown here is derived from an EMBL/GenBank/DDBJ whole genome shotgun (WGS) entry which is preliminary data.</text>
</comment>
<evidence type="ECO:0000256" key="2">
    <source>
        <dbReference type="ARBA" id="ARBA00007379"/>
    </source>
</evidence>
<dbReference type="GeneID" id="94441297"/>
<feature type="transmembrane region" description="Helical" evidence="11">
    <location>
        <begin position="274"/>
        <end position="298"/>
    </location>
</feature>
<dbReference type="PANTHER" id="PTHR47755">
    <property type="entry name" value="CELL DIVISION PROTEIN FTSX"/>
    <property type="match status" value="1"/>
</dbReference>
<protein>
    <recommendedName>
        <fullName evidence="3 10">Cell division protein FtsX</fullName>
    </recommendedName>
</protein>
<dbReference type="NCBIfam" id="NF038347">
    <property type="entry name" value="FtsX_Gpos"/>
    <property type="match status" value="1"/>
</dbReference>
<dbReference type="Gene3D" id="3.30.70.3040">
    <property type="match status" value="1"/>
</dbReference>
<gene>
    <name evidence="14" type="ORF">DES51_102229</name>
</gene>
<evidence type="ECO:0000256" key="9">
    <source>
        <dbReference type="ARBA" id="ARBA00023306"/>
    </source>
</evidence>
<feature type="transmembrane region" description="Helical" evidence="11">
    <location>
        <begin position="23"/>
        <end position="47"/>
    </location>
</feature>
<dbReference type="AlphaFoldDB" id="A0A318KW66"/>
<dbReference type="RefSeq" id="WP_022938639.1">
    <property type="nucleotide sequence ID" value="NZ_CABKRQ010000006.1"/>
</dbReference>
<comment type="function">
    <text evidence="10">Part of the ABC transporter FtsEX involved in asymmetric cellular division facilitating the initiation of sporulation.</text>
</comment>
<dbReference type="InterPro" id="IPR004513">
    <property type="entry name" value="FtsX"/>
</dbReference>
<keyword evidence="15" id="KW-1185">Reference proteome</keyword>
<evidence type="ECO:0000256" key="6">
    <source>
        <dbReference type="ARBA" id="ARBA00022692"/>
    </source>
</evidence>
<keyword evidence="4 10" id="KW-1003">Cell membrane</keyword>
<reference evidence="14 15" key="1">
    <citation type="submission" date="2018-05" db="EMBL/GenBank/DDBJ databases">
        <title>Genomic Encyclopedia of Type Strains, Phase IV (KMG-IV): sequencing the most valuable type-strain genomes for metagenomic binning, comparative biology and taxonomic classification.</title>
        <authorList>
            <person name="Goeker M."/>
        </authorList>
    </citation>
    <scope>NUCLEOTIDE SEQUENCE [LARGE SCALE GENOMIC DNA]</scope>
    <source>
        <strain evidence="14 15">JC118</strain>
    </source>
</reference>
<evidence type="ECO:0000313" key="15">
    <source>
        <dbReference type="Proteomes" id="UP000247612"/>
    </source>
</evidence>
<sequence length="306" mass="33953">MIQFFKSIPYHIKAAFKSIFRHLAMSISAASAVTVTLVLMACFLLVAGNIGSFTHNLENSVKIHVKVAPTVSEEADIQNLESQLNTIAYVKSVEFSDKNEEFDLFMEYIKSTGGSASYYERYTGENNPLRNAFIIEVTDPEQIENVRLEILKLDGIESAEYGGASANQMITAFDSIRNGGAIFILALSLLAIFLISNTIKMTIYARNEEIAIMRNVGAANWFIKTPFMIEGMVIGFMGAVIPVIFTFVAYNMLYKSLGGVFFTEMFPLQPLMPFGGYVCLALVGCGMAVGLIGSFFSVNKYLRWKR</sequence>
<evidence type="ECO:0000259" key="13">
    <source>
        <dbReference type="Pfam" id="PF18075"/>
    </source>
</evidence>
<dbReference type="OrthoDB" id="9812531at2"/>
<comment type="subcellular location">
    <subcellularLocation>
        <location evidence="1">Cell membrane</location>
        <topology evidence="1">Multi-pass membrane protein</topology>
    </subcellularLocation>
</comment>
<dbReference type="PIRSF" id="PIRSF003097">
    <property type="entry name" value="FtsX"/>
    <property type="match status" value="1"/>
</dbReference>
<keyword evidence="8 10" id="KW-0472">Membrane</keyword>
<name>A0A318KW66_9FIRM</name>
<evidence type="ECO:0000256" key="1">
    <source>
        <dbReference type="ARBA" id="ARBA00004651"/>
    </source>
</evidence>
<evidence type="ECO:0000256" key="4">
    <source>
        <dbReference type="ARBA" id="ARBA00022475"/>
    </source>
</evidence>
<dbReference type="PANTHER" id="PTHR47755:SF1">
    <property type="entry name" value="CELL DIVISION PROTEIN FTSX"/>
    <property type="match status" value="1"/>
</dbReference>
<organism evidence="14 15">
    <name type="scientific">Dielma fastidiosa</name>
    <dbReference type="NCBI Taxonomy" id="1034346"/>
    <lineage>
        <taxon>Bacteria</taxon>
        <taxon>Bacillati</taxon>
        <taxon>Bacillota</taxon>
        <taxon>Erysipelotrichia</taxon>
        <taxon>Erysipelotrichales</taxon>
        <taxon>Erysipelotrichaceae</taxon>
        <taxon>Dielma</taxon>
    </lineage>
</organism>
<dbReference type="Pfam" id="PF18075">
    <property type="entry name" value="FtsX_ECD"/>
    <property type="match status" value="1"/>
</dbReference>
<evidence type="ECO:0000259" key="12">
    <source>
        <dbReference type="Pfam" id="PF02687"/>
    </source>
</evidence>
<feature type="domain" description="ABC3 transporter permease C-terminal" evidence="12">
    <location>
        <begin position="182"/>
        <end position="303"/>
    </location>
</feature>
<evidence type="ECO:0000256" key="7">
    <source>
        <dbReference type="ARBA" id="ARBA00022989"/>
    </source>
</evidence>
<accession>A0A318KW66</accession>
<keyword evidence="7 11" id="KW-1133">Transmembrane helix</keyword>
<feature type="transmembrane region" description="Helical" evidence="11">
    <location>
        <begin position="179"/>
        <end position="199"/>
    </location>
</feature>
<evidence type="ECO:0000313" key="14">
    <source>
        <dbReference type="EMBL" id="PXX81108.1"/>
    </source>
</evidence>
<evidence type="ECO:0000256" key="5">
    <source>
        <dbReference type="ARBA" id="ARBA00022618"/>
    </source>
</evidence>
<dbReference type="Pfam" id="PF02687">
    <property type="entry name" value="FtsX"/>
    <property type="match status" value="1"/>
</dbReference>
<dbReference type="GO" id="GO:0005886">
    <property type="term" value="C:plasma membrane"/>
    <property type="evidence" value="ECO:0007669"/>
    <property type="project" value="UniProtKB-SubCell"/>
</dbReference>
<evidence type="ECO:0000256" key="10">
    <source>
        <dbReference type="PIRNR" id="PIRNR003097"/>
    </source>
</evidence>
<dbReference type="InterPro" id="IPR003838">
    <property type="entry name" value="ABC3_permease_C"/>
</dbReference>
<evidence type="ECO:0000256" key="11">
    <source>
        <dbReference type="SAM" id="Phobius"/>
    </source>
</evidence>
<dbReference type="InterPro" id="IPR040690">
    <property type="entry name" value="FtsX_ECD"/>
</dbReference>
<proteinExistence type="inferred from homology"/>
<dbReference type="EMBL" id="QJKH01000002">
    <property type="protein sequence ID" value="PXX81108.1"/>
    <property type="molecule type" value="Genomic_DNA"/>
</dbReference>
<feature type="domain" description="FtsX extracellular" evidence="13">
    <location>
        <begin position="62"/>
        <end position="158"/>
    </location>
</feature>
<keyword evidence="9 10" id="KW-0131">Cell cycle</keyword>
<dbReference type="InterPro" id="IPR058204">
    <property type="entry name" value="FtsX_firmicutes-type"/>
</dbReference>
<feature type="transmembrane region" description="Helical" evidence="11">
    <location>
        <begin position="233"/>
        <end position="254"/>
    </location>
</feature>
<keyword evidence="5 10" id="KW-0132">Cell division</keyword>
<keyword evidence="6 11" id="KW-0812">Transmembrane</keyword>
<dbReference type="STRING" id="1034346.GCA_000313565_02336"/>
<dbReference type="GO" id="GO:0051301">
    <property type="term" value="P:cell division"/>
    <property type="evidence" value="ECO:0007669"/>
    <property type="project" value="UniProtKB-KW"/>
</dbReference>
<dbReference type="Proteomes" id="UP000247612">
    <property type="component" value="Unassembled WGS sequence"/>
</dbReference>
<evidence type="ECO:0000256" key="3">
    <source>
        <dbReference type="ARBA" id="ARBA00021907"/>
    </source>
</evidence>
<comment type="similarity">
    <text evidence="2 10">Belongs to the ABC-4 integral membrane protein family. FtsX subfamily.</text>
</comment>